<evidence type="ECO:0000313" key="2">
    <source>
        <dbReference type="EMBL" id="RII83858.1"/>
    </source>
</evidence>
<keyword evidence="3" id="KW-1185">Reference proteome</keyword>
<evidence type="ECO:0000256" key="1">
    <source>
        <dbReference type="SAM" id="MobiDB-lite"/>
    </source>
</evidence>
<accession>A0ABX9MZ75</accession>
<gene>
    <name evidence="2" type="ORF">CJO09_01035</name>
</gene>
<organism evidence="2 3">
    <name type="scientific">Neopusillimonas maritima</name>
    <dbReference type="NCBI Taxonomy" id="2026239"/>
    <lineage>
        <taxon>Bacteria</taxon>
        <taxon>Pseudomonadati</taxon>
        <taxon>Pseudomonadota</taxon>
        <taxon>Betaproteobacteria</taxon>
        <taxon>Burkholderiales</taxon>
        <taxon>Alcaligenaceae</taxon>
        <taxon>Neopusillimonas</taxon>
    </lineage>
</organism>
<evidence type="ECO:0000313" key="3">
    <source>
        <dbReference type="Proteomes" id="UP000266483"/>
    </source>
</evidence>
<sequence length="338" mass="39175">MFRTKPEREPASAVNRNTSDENCFRVPEDSREALCLSPADRARQMEQRAIATLTSNVQARDAPSEVDYFVADIVDFSFKIDMWTLEWPLFTLEKKDIQIWRWTSADKKTVLEVSGGVLGRATMHDKAVLVYCVSQITAALNAGFPLSNRTVRFGARSFLRCTERGTRGDDYLRLRDSLKRLKETLITVETHDEKARAVRQVGFIDDWTVIARNAFNPFVMVEITLSNWFFSCIQKKTVLTVSPEYFSLGSFERRLYEIARKHCGRQAQWSIGLEQLRSKMGSRVVRLRRFEEKIKDVIKVDALPEYRLQFLASGRGKVKMVKFYLKDQRKYARRSLKA</sequence>
<reference evidence="2 3" key="1">
    <citation type="submission" date="2017-08" db="EMBL/GenBank/DDBJ databases">
        <title>Pusillimonas indicus sp. nov., a member of the family Alcaligenaceae isolated from surface seawater.</title>
        <authorList>
            <person name="Li J."/>
        </authorList>
    </citation>
    <scope>NUCLEOTIDE SEQUENCE [LARGE SCALE GENOMIC DNA]</scope>
    <source>
        <strain evidence="2 3">17-4A</strain>
    </source>
</reference>
<feature type="compositionally biased region" description="Basic and acidic residues" evidence="1">
    <location>
        <begin position="1"/>
        <end position="10"/>
    </location>
</feature>
<feature type="region of interest" description="Disordered" evidence="1">
    <location>
        <begin position="1"/>
        <end position="21"/>
    </location>
</feature>
<dbReference type="Proteomes" id="UP000266483">
    <property type="component" value="Unassembled WGS sequence"/>
</dbReference>
<comment type="caution">
    <text evidence="2">The sequence shown here is derived from an EMBL/GenBank/DDBJ whole genome shotgun (WGS) entry which is preliminary data.</text>
</comment>
<proteinExistence type="predicted"/>
<name>A0ABX9MZ75_9BURK</name>
<protein>
    <recommendedName>
        <fullName evidence="4">Plasmid replication initiator-like protein</fullName>
    </recommendedName>
</protein>
<dbReference type="InterPro" id="IPR018777">
    <property type="entry name" value="Replication_initiator_prot_A"/>
</dbReference>
<dbReference type="RefSeq" id="WP_119440713.1">
    <property type="nucleotide sequence ID" value="NZ_CP170494.1"/>
</dbReference>
<evidence type="ECO:0008006" key="4">
    <source>
        <dbReference type="Google" id="ProtNLM"/>
    </source>
</evidence>
<dbReference type="EMBL" id="NQOU01000001">
    <property type="protein sequence ID" value="RII83858.1"/>
    <property type="molecule type" value="Genomic_DNA"/>
</dbReference>
<dbReference type="Pfam" id="PF10134">
    <property type="entry name" value="RPA"/>
    <property type="match status" value="1"/>
</dbReference>